<reference evidence="1" key="2">
    <citation type="submission" date="2021-02" db="EMBL/GenBank/DDBJ databases">
        <authorList>
            <person name="Han P."/>
        </authorList>
    </citation>
    <scope>NUCLEOTIDE SEQUENCE</scope>
    <source>
        <strain evidence="1">Nitrosomonas nitrosa 18-3D</strain>
    </source>
</reference>
<evidence type="ECO:0000313" key="1">
    <source>
        <dbReference type="EMBL" id="CAE6485143.1"/>
    </source>
</evidence>
<reference evidence="2 3" key="1">
    <citation type="submission" date="2016-10" db="EMBL/GenBank/DDBJ databases">
        <authorList>
            <person name="de Groot N.N."/>
        </authorList>
    </citation>
    <scope>NUCLEOTIDE SEQUENCE [LARGE SCALE GENOMIC DNA]</scope>
    <source>
        <strain evidence="2 3">Nm146</strain>
    </source>
</reference>
<dbReference type="STRING" id="52442.SAMN05421880_12721"/>
<dbReference type="RefSeq" id="WP_239654051.1">
    <property type="nucleotide sequence ID" value="NZ_CAJNAP010000001.1"/>
</dbReference>
<gene>
    <name evidence="1" type="ORF">NMYAN_10250</name>
    <name evidence="2" type="ORF">SAMN05421880_12721</name>
</gene>
<keyword evidence="3" id="KW-1185">Reference proteome</keyword>
<evidence type="ECO:0000313" key="3">
    <source>
        <dbReference type="Proteomes" id="UP000199561"/>
    </source>
</evidence>
<dbReference type="EMBL" id="FOUF01000027">
    <property type="protein sequence ID" value="SFM69246.1"/>
    <property type="molecule type" value="Genomic_DNA"/>
</dbReference>
<dbReference type="Proteomes" id="UP000601736">
    <property type="component" value="Unassembled WGS sequence"/>
</dbReference>
<dbReference type="Proteomes" id="UP000199561">
    <property type="component" value="Unassembled WGS sequence"/>
</dbReference>
<evidence type="ECO:0000313" key="2">
    <source>
        <dbReference type="EMBL" id="SFM69246.1"/>
    </source>
</evidence>
<accession>A0A1I4SXP7</accession>
<dbReference type="AlphaFoldDB" id="A0A1I4SXP7"/>
<sequence length="118" mass="13292">MKTLYKVVAFTLVAFLFESTLIYADQTSSNRILLASAEKLPDNEGIVVSTLDTAGYTYMELENGSKRFWIAAPTTKVKIGDHIRFAESMTMHNFTSKTLNRTFNRLVFVTSTQVKVAQ</sequence>
<proteinExistence type="predicted"/>
<name>A0A1I4SXP7_9PROT</name>
<evidence type="ECO:0008006" key="4">
    <source>
        <dbReference type="Google" id="ProtNLM"/>
    </source>
</evidence>
<protein>
    <recommendedName>
        <fullName evidence="4">NrfJ</fullName>
    </recommendedName>
</protein>
<organism evidence="2 3">
    <name type="scientific">Nitrosomonas nitrosa</name>
    <dbReference type="NCBI Taxonomy" id="52442"/>
    <lineage>
        <taxon>Bacteria</taxon>
        <taxon>Pseudomonadati</taxon>
        <taxon>Pseudomonadota</taxon>
        <taxon>Betaproteobacteria</taxon>
        <taxon>Nitrosomonadales</taxon>
        <taxon>Nitrosomonadaceae</taxon>
        <taxon>Nitrosomonas</taxon>
    </lineage>
</organism>
<dbReference type="EMBL" id="CAJNAP010000001">
    <property type="protein sequence ID" value="CAE6485143.1"/>
    <property type="molecule type" value="Genomic_DNA"/>
</dbReference>